<protein>
    <recommendedName>
        <fullName evidence="4">Helicase XPB/Ssl2 N-terminal domain-containing protein</fullName>
    </recommendedName>
</protein>
<dbReference type="RefSeq" id="WP_379599636.1">
    <property type="nucleotide sequence ID" value="NZ_JBHRTN010000029.1"/>
</dbReference>
<evidence type="ECO:0000313" key="3">
    <source>
        <dbReference type="Proteomes" id="UP001595593"/>
    </source>
</evidence>
<dbReference type="EMBL" id="JBHRTN010000029">
    <property type="protein sequence ID" value="MFC3127537.1"/>
    <property type="molecule type" value="Genomic_DNA"/>
</dbReference>
<evidence type="ECO:0000256" key="1">
    <source>
        <dbReference type="SAM" id="MobiDB-lite"/>
    </source>
</evidence>
<proteinExistence type="predicted"/>
<name>A0ABV7G941_9PROT</name>
<gene>
    <name evidence="2" type="ORF">ACFOD4_20940</name>
</gene>
<accession>A0ABV7G941</accession>
<feature type="compositionally biased region" description="Low complexity" evidence="1">
    <location>
        <begin position="268"/>
        <end position="298"/>
    </location>
</feature>
<organism evidence="2 3">
    <name type="scientific">Teichococcus globiformis</name>
    <dbReference type="NCBI Taxonomy" id="2307229"/>
    <lineage>
        <taxon>Bacteria</taxon>
        <taxon>Pseudomonadati</taxon>
        <taxon>Pseudomonadota</taxon>
        <taxon>Alphaproteobacteria</taxon>
        <taxon>Acetobacterales</taxon>
        <taxon>Roseomonadaceae</taxon>
        <taxon>Roseomonas</taxon>
    </lineage>
</organism>
<feature type="compositionally biased region" description="Pro residues" evidence="1">
    <location>
        <begin position="258"/>
        <end position="267"/>
    </location>
</feature>
<comment type="caution">
    <text evidence="2">The sequence shown here is derived from an EMBL/GenBank/DDBJ whole genome shotgun (WGS) entry which is preliminary data.</text>
</comment>
<sequence>MNNSISSDADSLWHHAELCRMALPLTPHSGQWRRRVDQAGLTIEGASADQPLPYGWALRLLVMALCDRGLRNADNPVVELGEDASELAAALGLPQSEVVLNTLREQAELVSRCRILLQIGEGSPVPLLDARGLGRRAEPGWRPRFRLNSRFQASLRAMPVALDRTIVARLAAEPMALDAHGWTRERLRSQAGQESIASWAELEARFGFGQPADMFRIAFEDALRMVFAADGSILLAADDEGVALAPAAAAETVDVAPQPAPLPPAPDSGPSAQSRSPAEAPRPSQAEAPQPQEAAPPSDEAEPRRAGRAGTVGLPQHLTGLPVYLWLRRGRDDEPVVIGATPGHRLEQHLLTILMLEPMTMQVAGGLQQKEFDRVAAWINANRDVIEQVWEGQLASLDEVVPLIRKVAVSVWG</sequence>
<keyword evidence="3" id="KW-1185">Reference proteome</keyword>
<dbReference type="Proteomes" id="UP001595593">
    <property type="component" value="Unassembled WGS sequence"/>
</dbReference>
<evidence type="ECO:0000313" key="2">
    <source>
        <dbReference type="EMBL" id="MFC3127537.1"/>
    </source>
</evidence>
<reference evidence="3" key="1">
    <citation type="journal article" date="2019" name="Int. J. Syst. Evol. Microbiol.">
        <title>The Global Catalogue of Microorganisms (GCM) 10K type strain sequencing project: providing services to taxonomists for standard genome sequencing and annotation.</title>
        <authorList>
            <consortium name="The Broad Institute Genomics Platform"/>
            <consortium name="The Broad Institute Genome Sequencing Center for Infectious Disease"/>
            <person name="Wu L."/>
            <person name="Ma J."/>
        </authorList>
    </citation>
    <scope>NUCLEOTIDE SEQUENCE [LARGE SCALE GENOMIC DNA]</scope>
    <source>
        <strain evidence="3">KCTC 52094</strain>
    </source>
</reference>
<evidence type="ECO:0008006" key="4">
    <source>
        <dbReference type="Google" id="ProtNLM"/>
    </source>
</evidence>
<feature type="region of interest" description="Disordered" evidence="1">
    <location>
        <begin position="256"/>
        <end position="314"/>
    </location>
</feature>